<keyword evidence="3" id="KW-1185">Reference proteome</keyword>
<evidence type="ECO:0000256" key="1">
    <source>
        <dbReference type="SAM" id="MobiDB-lite"/>
    </source>
</evidence>
<dbReference type="AlphaFoldDB" id="A0A5B7IAR0"/>
<reference evidence="2 3" key="1">
    <citation type="submission" date="2019-05" db="EMBL/GenBank/DDBJ databases">
        <title>Another draft genome of Portunus trituberculatus and its Hox gene families provides insights of decapod evolution.</title>
        <authorList>
            <person name="Jeong J.-H."/>
            <person name="Song I."/>
            <person name="Kim S."/>
            <person name="Choi T."/>
            <person name="Kim D."/>
            <person name="Ryu S."/>
            <person name="Kim W."/>
        </authorList>
    </citation>
    <scope>NUCLEOTIDE SEQUENCE [LARGE SCALE GENOMIC DNA]</scope>
    <source>
        <tissue evidence="2">Muscle</tissue>
    </source>
</reference>
<comment type="caution">
    <text evidence="2">The sequence shown here is derived from an EMBL/GenBank/DDBJ whole genome shotgun (WGS) entry which is preliminary data.</text>
</comment>
<evidence type="ECO:0000313" key="2">
    <source>
        <dbReference type="EMBL" id="MPC82511.1"/>
    </source>
</evidence>
<accession>A0A5B7IAR0</accession>
<sequence>MADIHSLYTNSHSLWERKKKQLRRKTTEAAASLPTTLAHEGRAQHTRHPWLAEGKRAWAGRHSRGGRGSEEAVKRGGL</sequence>
<organism evidence="2 3">
    <name type="scientific">Portunus trituberculatus</name>
    <name type="common">Swimming crab</name>
    <name type="synonym">Neptunus trituberculatus</name>
    <dbReference type="NCBI Taxonomy" id="210409"/>
    <lineage>
        <taxon>Eukaryota</taxon>
        <taxon>Metazoa</taxon>
        <taxon>Ecdysozoa</taxon>
        <taxon>Arthropoda</taxon>
        <taxon>Crustacea</taxon>
        <taxon>Multicrustacea</taxon>
        <taxon>Malacostraca</taxon>
        <taxon>Eumalacostraca</taxon>
        <taxon>Eucarida</taxon>
        <taxon>Decapoda</taxon>
        <taxon>Pleocyemata</taxon>
        <taxon>Brachyura</taxon>
        <taxon>Eubrachyura</taxon>
        <taxon>Portunoidea</taxon>
        <taxon>Portunidae</taxon>
        <taxon>Portuninae</taxon>
        <taxon>Portunus</taxon>
    </lineage>
</organism>
<name>A0A5B7IAR0_PORTR</name>
<protein>
    <submittedName>
        <fullName evidence="2">Uncharacterized protein</fullName>
    </submittedName>
</protein>
<feature type="compositionally biased region" description="Basic and acidic residues" evidence="1">
    <location>
        <begin position="67"/>
        <end position="78"/>
    </location>
</feature>
<dbReference type="EMBL" id="VSRR010059972">
    <property type="protein sequence ID" value="MPC82511.1"/>
    <property type="molecule type" value="Genomic_DNA"/>
</dbReference>
<dbReference type="Proteomes" id="UP000324222">
    <property type="component" value="Unassembled WGS sequence"/>
</dbReference>
<evidence type="ECO:0000313" key="3">
    <source>
        <dbReference type="Proteomes" id="UP000324222"/>
    </source>
</evidence>
<gene>
    <name evidence="2" type="ORF">E2C01_077183</name>
</gene>
<proteinExistence type="predicted"/>
<feature type="region of interest" description="Disordered" evidence="1">
    <location>
        <begin position="1"/>
        <end position="78"/>
    </location>
</feature>